<proteinExistence type="predicted"/>
<dbReference type="GeneID" id="303673272"/>
<accession>A0A381F9H4</accession>
<dbReference type="OrthoDB" id="120730at2"/>
<dbReference type="GO" id="GO:0045454">
    <property type="term" value="P:cell redox homeostasis"/>
    <property type="evidence" value="ECO:0007669"/>
    <property type="project" value="TreeGrafter"/>
</dbReference>
<dbReference type="SUPFAM" id="SSF52833">
    <property type="entry name" value="Thioredoxin-like"/>
    <property type="match status" value="1"/>
</dbReference>
<dbReference type="RefSeq" id="WP_076561874.1">
    <property type="nucleotide sequence ID" value="NZ_CP033929.1"/>
</dbReference>
<organism evidence="3 5">
    <name type="scientific">Chryseobacterium indoltheticum</name>
    <dbReference type="NCBI Taxonomy" id="254"/>
    <lineage>
        <taxon>Bacteria</taxon>
        <taxon>Pseudomonadati</taxon>
        <taxon>Bacteroidota</taxon>
        <taxon>Flavobacteriia</taxon>
        <taxon>Flavobacteriales</taxon>
        <taxon>Weeksellaceae</taxon>
        <taxon>Chryseobacterium group</taxon>
        <taxon>Chryseobacterium</taxon>
    </lineage>
</organism>
<dbReference type="GO" id="GO:0015035">
    <property type="term" value="F:protein-disulfide reductase activity"/>
    <property type="evidence" value="ECO:0007669"/>
    <property type="project" value="TreeGrafter"/>
</dbReference>
<reference evidence="2 4" key="1">
    <citation type="submission" date="2017-01" db="EMBL/GenBank/DDBJ databases">
        <authorList>
            <person name="Varghese N."/>
            <person name="Submissions S."/>
        </authorList>
    </citation>
    <scope>NUCLEOTIDE SEQUENCE [LARGE SCALE GENOMIC DNA]</scope>
    <source>
        <strain evidence="2 4">ATCC 27950</strain>
    </source>
</reference>
<feature type="domain" description="Thioredoxin" evidence="1">
    <location>
        <begin position="13"/>
        <end position="134"/>
    </location>
</feature>
<dbReference type="SUPFAM" id="SSF81901">
    <property type="entry name" value="HCP-like"/>
    <property type="match status" value="1"/>
</dbReference>
<dbReference type="InterPro" id="IPR013766">
    <property type="entry name" value="Thioredoxin_domain"/>
</dbReference>
<evidence type="ECO:0000313" key="4">
    <source>
        <dbReference type="Proteomes" id="UP000185725"/>
    </source>
</evidence>
<evidence type="ECO:0000313" key="2">
    <source>
        <dbReference type="EMBL" id="SIR05025.1"/>
    </source>
</evidence>
<dbReference type="PANTHER" id="PTHR32234">
    <property type="entry name" value="THIOL:DISULFIDE INTERCHANGE PROTEIN DSBD"/>
    <property type="match status" value="1"/>
</dbReference>
<gene>
    <name evidence="3" type="primary">trxA_2</name>
    <name evidence="3" type="ORF">NCTC13560_01834</name>
    <name evidence="2" type="ORF">SAMN05421682_111178</name>
</gene>
<dbReference type="PANTHER" id="PTHR32234:SF0">
    <property type="entry name" value="THIOL:DISULFIDE INTERCHANGE PROTEIN DSBD"/>
    <property type="match status" value="1"/>
</dbReference>
<dbReference type="EMBL" id="FTMF01000011">
    <property type="protein sequence ID" value="SIR05025.1"/>
    <property type="molecule type" value="Genomic_DNA"/>
</dbReference>
<dbReference type="PROSITE" id="PS51352">
    <property type="entry name" value="THIOREDOXIN_2"/>
    <property type="match status" value="1"/>
</dbReference>
<reference evidence="3 5" key="2">
    <citation type="submission" date="2018-06" db="EMBL/GenBank/DDBJ databases">
        <authorList>
            <consortium name="Pathogen Informatics"/>
            <person name="Doyle S."/>
        </authorList>
    </citation>
    <scope>NUCLEOTIDE SEQUENCE [LARGE SCALE GENOMIC DNA]</scope>
    <source>
        <strain evidence="3 5">NCTC13560</strain>
    </source>
</reference>
<protein>
    <submittedName>
        <fullName evidence="3">Thioredoxin</fullName>
    </submittedName>
</protein>
<evidence type="ECO:0000313" key="5">
    <source>
        <dbReference type="Proteomes" id="UP000255231"/>
    </source>
</evidence>
<keyword evidence="4" id="KW-1185">Reference proteome</keyword>
<dbReference type="Gene3D" id="3.40.30.10">
    <property type="entry name" value="Glutaredoxin"/>
    <property type="match status" value="1"/>
</dbReference>
<dbReference type="InterPro" id="IPR012336">
    <property type="entry name" value="Thioredoxin-like_fold"/>
</dbReference>
<evidence type="ECO:0000313" key="3">
    <source>
        <dbReference type="EMBL" id="SUX43157.1"/>
    </source>
</evidence>
<sequence length="391" mass="44850">MRKIISGLFIFINVFILAQDEIKFQDIPFKDLIAKAKKENKLVFIDAYASWCGPCKMMEKNIFTKKSVGDFYNKNFVNARIDMEKGEGREVAQKFGVRSYPTYLFLNGDGELVSQNYGYMEESLFLAMAQEINAPNNKKGSLKERFANGEKDKDFLINIMKLNSSSDYEFAKKASERYFENKSKDEEFTKDEAGLLFYFLKSSDDVNYKTFVAKKAEILKFLPEENYNEFNNQLVLGKVVEESIDDKAKKINDAYFLKTAEPLVGKEAALTKLNQTKLAYYEQNSNFPEYEKVALDYYKNADTFEPNELLKAAWIFSDHIKTQSSLKKAAEWAEKSVMRGETSENTYILAKLYFNLGSKDLAKNFAEQSKNIANQSGKDASLAQALLNQIK</sequence>
<dbReference type="AlphaFoldDB" id="A0A381F9H4"/>
<dbReference type="EMBL" id="UFVS01000001">
    <property type="protein sequence ID" value="SUX43157.1"/>
    <property type="molecule type" value="Genomic_DNA"/>
</dbReference>
<dbReference type="Pfam" id="PF13098">
    <property type="entry name" value="Thioredoxin_2"/>
    <property type="match status" value="1"/>
</dbReference>
<dbReference type="KEGG" id="cil:EG358_06140"/>
<name>A0A381F9H4_9FLAO</name>
<evidence type="ECO:0000259" key="1">
    <source>
        <dbReference type="PROSITE" id="PS51352"/>
    </source>
</evidence>
<dbReference type="InterPro" id="IPR036249">
    <property type="entry name" value="Thioredoxin-like_sf"/>
</dbReference>
<dbReference type="Proteomes" id="UP000255231">
    <property type="component" value="Unassembled WGS sequence"/>
</dbReference>
<dbReference type="Proteomes" id="UP000185725">
    <property type="component" value="Unassembled WGS sequence"/>
</dbReference>